<reference evidence="2 3" key="1">
    <citation type="submission" date="2016-10" db="EMBL/GenBank/DDBJ databases">
        <authorList>
            <person name="de Groot N.N."/>
        </authorList>
    </citation>
    <scope>NUCLEOTIDE SEQUENCE [LARGE SCALE GENOMIC DNA]</scope>
    <source>
        <strain evidence="2 3">DSM 18610</strain>
    </source>
</reference>
<keyword evidence="1" id="KW-0812">Transmembrane</keyword>
<dbReference type="EMBL" id="FOGG01000020">
    <property type="protein sequence ID" value="SER91568.1"/>
    <property type="molecule type" value="Genomic_DNA"/>
</dbReference>
<dbReference type="AlphaFoldDB" id="A0A1H9T348"/>
<evidence type="ECO:0008006" key="4">
    <source>
        <dbReference type="Google" id="ProtNLM"/>
    </source>
</evidence>
<feature type="transmembrane region" description="Helical" evidence="1">
    <location>
        <begin position="12"/>
        <end position="34"/>
    </location>
</feature>
<gene>
    <name evidence="2" type="ORF">SAMN04488023_12068</name>
</gene>
<evidence type="ECO:0000256" key="1">
    <source>
        <dbReference type="SAM" id="Phobius"/>
    </source>
</evidence>
<sequence>MKGEKAGTMKLILLWIGGMFGCGSVSLLISWAAACEKQY</sequence>
<dbReference type="Proteomes" id="UP000199572">
    <property type="component" value="Unassembled WGS sequence"/>
</dbReference>
<keyword evidence="3" id="KW-1185">Reference proteome</keyword>
<proteinExistence type="predicted"/>
<accession>A0A1H9T348</accession>
<dbReference type="PROSITE" id="PS51257">
    <property type="entry name" value="PROKAR_LIPOPROTEIN"/>
    <property type="match status" value="1"/>
</dbReference>
<evidence type="ECO:0000313" key="2">
    <source>
        <dbReference type="EMBL" id="SER91568.1"/>
    </source>
</evidence>
<organism evidence="2 3">
    <name type="scientific">Pedobacter rhizosphaerae</name>
    <dbReference type="NCBI Taxonomy" id="390241"/>
    <lineage>
        <taxon>Bacteria</taxon>
        <taxon>Pseudomonadati</taxon>
        <taxon>Bacteroidota</taxon>
        <taxon>Sphingobacteriia</taxon>
        <taxon>Sphingobacteriales</taxon>
        <taxon>Sphingobacteriaceae</taxon>
        <taxon>Pedobacter</taxon>
    </lineage>
</organism>
<evidence type="ECO:0000313" key="3">
    <source>
        <dbReference type="Proteomes" id="UP000199572"/>
    </source>
</evidence>
<protein>
    <recommendedName>
        <fullName evidence="4">Lipoprotein</fullName>
    </recommendedName>
</protein>
<keyword evidence="1" id="KW-0472">Membrane</keyword>
<keyword evidence="1" id="KW-1133">Transmembrane helix</keyword>
<name>A0A1H9T348_9SPHI</name>